<evidence type="ECO:0000313" key="1">
    <source>
        <dbReference type="EMBL" id="ALJ27116.1"/>
    </source>
</evidence>
<protein>
    <submittedName>
        <fullName evidence="1">Uncharacterized protein</fullName>
    </submittedName>
</protein>
<dbReference type="PATRIC" id="fig|128780.6.peg.683"/>
<dbReference type="RefSeq" id="WP_054662860.1">
    <property type="nucleotide sequence ID" value="NZ_CP043570.1"/>
</dbReference>
<keyword evidence="2" id="KW-1185">Reference proteome</keyword>
<dbReference type="Proteomes" id="UP000061010">
    <property type="component" value="Chromosome"/>
</dbReference>
<organism evidence="1 2">
    <name type="scientific">Stenotrophomonas acidaminiphila</name>
    <dbReference type="NCBI Taxonomy" id="128780"/>
    <lineage>
        <taxon>Bacteria</taxon>
        <taxon>Pseudomonadati</taxon>
        <taxon>Pseudomonadota</taxon>
        <taxon>Gammaproteobacteria</taxon>
        <taxon>Lysobacterales</taxon>
        <taxon>Lysobacteraceae</taxon>
        <taxon>Stenotrophomonas</taxon>
    </lineage>
</organism>
<sequence>MQFSPVHGRHRDSLRQAGERLRAHYARHRRSAAFWDAYQQIQNELAEAFPEHRAELCNRMAAFAQRLGAVEEAQLVDAAVRPG</sequence>
<dbReference type="EMBL" id="CP012900">
    <property type="protein sequence ID" value="ALJ27116.1"/>
    <property type="molecule type" value="Genomic_DNA"/>
</dbReference>
<accession>A0A0R0DYQ9</accession>
<gene>
    <name evidence="1" type="ORF">AOT14_06780</name>
</gene>
<reference evidence="1 2" key="1">
    <citation type="journal article" date="2015" name="Genome Announc.">
        <title>Complete Genome Sequencing of Stenotrophomonas acidaminiphila ZAC14D2_NAIMI4_2, a Multidrug-Resistant Strain Isolated from Sediments of a Polluted River in Mexico, Uncovers New Antibiotic Resistance Genes and a Novel Class-II Lasso Peptide Biosynthesis Gene Cluster.</title>
        <authorList>
            <person name="Vinuesa P."/>
            <person name="Ochoa-Sanchez L.E."/>
        </authorList>
    </citation>
    <scope>NUCLEOTIDE SEQUENCE [LARGE SCALE GENOMIC DNA]</scope>
    <source>
        <strain evidence="1 2">ZAC14D2_NAIMI4_2</strain>
    </source>
</reference>
<dbReference type="KEGG" id="sacz:AOT14_06780"/>
<dbReference type="AlphaFoldDB" id="A0A0R0DYQ9"/>
<dbReference type="OrthoDB" id="6043043at2"/>
<proteinExistence type="predicted"/>
<evidence type="ECO:0000313" key="2">
    <source>
        <dbReference type="Proteomes" id="UP000061010"/>
    </source>
</evidence>
<name>A0A0R0DYQ9_9GAMM</name>